<reference evidence="1" key="2">
    <citation type="journal article" date="2015" name="Fish Shellfish Immunol.">
        <title>Early steps in the European eel (Anguilla anguilla)-Vibrio vulnificus interaction in the gills: Role of the RtxA13 toxin.</title>
        <authorList>
            <person name="Callol A."/>
            <person name="Pajuelo D."/>
            <person name="Ebbesson L."/>
            <person name="Teles M."/>
            <person name="MacKenzie S."/>
            <person name="Amaro C."/>
        </authorList>
    </citation>
    <scope>NUCLEOTIDE SEQUENCE</scope>
</reference>
<dbReference type="EMBL" id="GBXM01020981">
    <property type="protein sequence ID" value="JAH87596.1"/>
    <property type="molecule type" value="Transcribed_RNA"/>
</dbReference>
<proteinExistence type="predicted"/>
<dbReference type="AlphaFoldDB" id="A0A0E9WBB6"/>
<protein>
    <submittedName>
        <fullName evidence="1">Uncharacterized protein</fullName>
    </submittedName>
</protein>
<evidence type="ECO:0000313" key="1">
    <source>
        <dbReference type="EMBL" id="JAH87596.1"/>
    </source>
</evidence>
<sequence>MPFAFRIRNECFRSALAETLSTYVMMVRRNTGGFTGGPEQNLSA</sequence>
<name>A0A0E9WBB6_ANGAN</name>
<organism evidence="1">
    <name type="scientific">Anguilla anguilla</name>
    <name type="common">European freshwater eel</name>
    <name type="synonym">Muraena anguilla</name>
    <dbReference type="NCBI Taxonomy" id="7936"/>
    <lineage>
        <taxon>Eukaryota</taxon>
        <taxon>Metazoa</taxon>
        <taxon>Chordata</taxon>
        <taxon>Craniata</taxon>
        <taxon>Vertebrata</taxon>
        <taxon>Euteleostomi</taxon>
        <taxon>Actinopterygii</taxon>
        <taxon>Neopterygii</taxon>
        <taxon>Teleostei</taxon>
        <taxon>Anguilliformes</taxon>
        <taxon>Anguillidae</taxon>
        <taxon>Anguilla</taxon>
    </lineage>
</organism>
<accession>A0A0E9WBB6</accession>
<reference evidence="1" key="1">
    <citation type="submission" date="2014-11" db="EMBL/GenBank/DDBJ databases">
        <authorList>
            <person name="Amaro Gonzalez C."/>
        </authorList>
    </citation>
    <scope>NUCLEOTIDE SEQUENCE</scope>
</reference>